<sequence>MASLGLVAGWALQIRSLVGGAGSMQRRSTRTRLAAAALIATSTAGAVLAHHSLGPAWRTSVSGTGSAPLATAGPYRLVRHPVYTAMLGVLLGNVIVARTQRAIVGFGLGVAALELQARVVEEPALKVAYSDRYAGYSAATGRFLPVIGRRRQGRGLR</sequence>
<evidence type="ECO:0000256" key="1">
    <source>
        <dbReference type="ARBA" id="ARBA00004141"/>
    </source>
</evidence>
<protein>
    <submittedName>
        <fullName evidence="5">Isoprenylcysteine carboxylmethyltransferase family protein</fullName>
    </submittedName>
</protein>
<reference evidence="5 6" key="1">
    <citation type="submission" date="2020-10" db="EMBL/GenBank/DDBJ databases">
        <title>Ca. Dormibacterota MAGs.</title>
        <authorList>
            <person name="Montgomery K."/>
        </authorList>
    </citation>
    <scope>NUCLEOTIDE SEQUENCE [LARGE SCALE GENOMIC DNA]</scope>
    <source>
        <strain evidence="5">Mitchell_Peninsula_5</strain>
    </source>
</reference>
<organism evidence="5 6">
    <name type="scientific">Candidatus Amunia macphersoniae</name>
    <dbReference type="NCBI Taxonomy" id="3127014"/>
    <lineage>
        <taxon>Bacteria</taxon>
        <taxon>Bacillati</taxon>
        <taxon>Candidatus Dormiibacterota</taxon>
        <taxon>Candidatus Dormibacteria</taxon>
        <taxon>Candidatus Aeolococcales</taxon>
        <taxon>Candidatus Aeolococcaceae</taxon>
        <taxon>Candidatus Amunia</taxon>
    </lineage>
</organism>
<dbReference type="InterPro" id="IPR007269">
    <property type="entry name" value="ICMT_MeTrfase"/>
</dbReference>
<dbReference type="GO" id="GO:0016020">
    <property type="term" value="C:membrane"/>
    <property type="evidence" value="ECO:0007669"/>
    <property type="project" value="UniProtKB-SubCell"/>
</dbReference>
<dbReference type="GO" id="GO:0004671">
    <property type="term" value="F:protein C-terminal S-isoprenylcysteine carboxyl O-methyltransferase activity"/>
    <property type="evidence" value="ECO:0007669"/>
    <property type="project" value="InterPro"/>
</dbReference>
<evidence type="ECO:0000256" key="4">
    <source>
        <dbReference type="ARBA" id="ARBA00023136"/>
    </source>
</evidence>
<dbReference type="Pfam" id="PF04140">
    <property type="entry name" value="ICMT"/>
    <property type="match status" value="1"/>
</dbReference>
<dbReference type="EMBL" id="JAEKNN010000019">
    <property type="protein sequence ID" value="MBJ7608577.1"/>
    <property type="molecule type" value="Genomic_DNA"/>
</dbReference>
<proteinExistence type="predicted"/>
<dbReference type="Proteomes" id="UP000614410">
    <property type="component" value="Unassembled WGS sequence"/>
</dbReference>
<name>A0A934KIV1_9BACT</name>
<dbReference type="AlphaFoldDB" id="A0A934KIV1"/>
<comment type="subcellular location">
    <subcellularLocation>
        <location evidence="1">Membrane</location>
        <topology evidence="1">Multi-pass membrane protein</topology>
    </subcellularLocation>
</comment>
<evidence type="ECO:0000256" key="3">
    <source>
        <dbReference type="ARBA" id="ARBA00022989"/>
    </source>
</evidence>
<evidence type="ECO:0000313" key="5">
    <source>
        <dbReference type="EMBL" id="MBJ7608577.1"/>
    </source>
</evidence>
<evidence type="ECO:0000256" key="2">
    <source>
        <dbReference type="ARBA" id="ARBA00022692"/>
    </source>
</evidence>
<accession>A0A934KIV1</accession>
<keyword evidence="4" id="KW-0472">Membrane</keyword>
<keyword evidence="3" id="KW-1133">Transmembrane helix</keyword>
<gene>
    <name evidence="5" type="ORF">JF887_03975</name>
</gene>
<dbReference type="Gene3D" id="1.20.120.1630">
    <property type="match status" value="1"/>
</dbReference>
<keyword evidence="2" id="KW-0812">Transmembrane</keyword>
<comment type="caution">
    <text evidence="5">The sequence shown here is derived from an EMBL/GenBank/DDBJ whole genome shotgun (WGS) entry which is preliminary data.</text>
</comment>
<evidence type="ECO:0000313" key="6">
    <source>
        <dbReference type="Proteomes" id="UP000614410"/>
    </source>
</evidence>